<sequence>MRLVSSSNRSKTSPSTQTQKATPPTFLKTLATSSDHSNTCDSSPPRCHLLPSDLDPILVFKIRVTEAAPPPAPDLDNSSLSLLIQPIYNQI</sequence>
<dbReference type="Proteomes" id="UP000594263">
    <property type="component" value="Unplaced"/>
</dbReference>
<feature type="compositionally biased region" description="Low complexity" evidence="1">
    <location>
        <begin position="1"/>
        <end position="15"/>
    </location>
</feature>
<reference evidence="2" key="1">
    <citation type="submission" date="2021-01" db="UniProtKB">
        <authorList>
            <consortium name="EnsemblPlants"/>
        </authorList>
    </citation>
    <scope>IDENTIFICATION</scope>
</reference>
<feature type="compositionally biased region" description="Polar residues" evidence="1">
    <location>
        <begin position="30"/>
        <end position="42"/>
    </location>
</feature>
<dbReference type="EnsemblPlants" id="Kaladp0021s0062.1.v1.1">
    <property type="protein sequence ID" value="Kaladp0021s0062.1.v1.1.CDS.1"/>
    <property type="gene ID" value="Kaladp0021s0062.v1.1"/>
</dbReference>
<evidence type="ECO:0000256" key="1">
    <source>
        <dbReference type="SAM" id="MobiDB-lite"/>
    </source>
</evidence>
<accession>A0A7N0T465</accession>
<name>A0A7N0T465_KALFE</name>
<organism evidence="2 3">
    <name type="scientific">Kalanchoe fedtschenkoi</name>
    <name type="common">Lavender scallops</name>
    <name type="synonym">South American air plant</name>
    <dbReference type="NCBI Taxonomy" id="63787"/>
    <lineage>
        <taxon>Eukaryota</taxon>
        <taxon>Viridiplantae</taxon>
        <taxon>Streptophyta</taxon>
        <taxon>Embryophyta</taxon>
        <taxon>Tracheophyta</taxon>
        <taxon>Spermatophyta</taxon>
        <taxon>Magnoliopsida</taxon>
        <taxon>eudicotyledons</taxon>
        <taxon>Gunneridae</taxon>
        <taxon>Pentapetalae</taxon>
        <taxon>Saxifragales</taxon>
        <taxon>Crassulaceae</taxon>
        <taxon>Kalanchoe</taxon>
    </lineage>
</organism>
<evidence type="ECO:0000313" key="3">
    <source>
        <dbReference type="Proteomes" id="UP000594263"/>
    </source>
</evidence>
<proteinExistence type="predicted"/>
<dbReference type="Gramene" id="Kaladp0021s0062.1.v1.1">
    <property type="protein sequence ID" value="Kaladp0021s0062.1.v1.1.CDS.1"/>
    <property type="gene ID" value="Kaladp0021s0062.v1.1"/>
</dbReference>
<dbReference type="AlphaFoldDB" id="A0A7N0T465"/>
<feature type="region of interest" description="Disordered" evidence="1">
    <location>
        <begin position="1"/>
        <end position="46"/>
    </location>
</feature>
<protein>
    <submittedName>
        <fullName evidence="2">Uncharacterized protein</fullName>
    </submittedName>
</protein>
<evidence type="ECO:0000313" key="2">
    <source>
        <dbReference type="EnsemblPlants" id="Kaladp0021s0062.1.v1.1.CDS.1"/>
    </source>
</evidence>
<keyword evidence="3" id="KW-1185">Reference proteome</keyword>